<dbReference type="PANTHER" id="PTHR15239">
    <property type="entry name" value="NUCLEAR EXPORT MEDIATOR FACTOR NEMF"/>
    <property type="match status" value="1"/>
</dbReference>
<dbReference type="GO" id="GO:1990112">
    <property type="term" value="C:RQC complex"/>
    <property type="evidence" value="ECO:0007669"/>
    <property type="project" value="TreeGrafter"/>
</dbReference>
<dbReference type="GO" id="GO:0000049">
    <property type="term" value="F:tRNA binding"/>
    <property type="evidence" value="ECO:0007669"/>
    <property type="project" value="TreeGrafter"/>
</dbReference>
<dbReference type="EMBL" id="BRXX01000513">
    <property type="protein sequence ID" value="GMI15160.1"/>
    <property type="molecule type" value="Genomic_DNA"/>
</dbReference>
<evidence type="ECO:0000313" key="5">
    <source>
        <dbReference type="Proteomes" id="UP001165160"/>
    </source>
</evidence>
<organism evidence="4 5">
    <name type="scientific">Triparma verrucosa</name>
    <dbReference type="NCBI Taxonomy" id="1606542"/>
    <lineage>
        <taxon>Eukaryota</taxon>
        <taxon>Sar</taxon>
        <taxon>Stramenopiles</taxon>
        <taxon>Ochrophyta</taxon>
        <taxon>Bolidophyceae</taxon>
        <taxon>Parmales</taxon>
        <taxon>Triparmaceae</taxon>
        <taxon>Triparma</taxon>
    </lineage>
</organism>
<dbReference type="InterPro" id="IPR008532">
    <property type="entry name" value="NFACT_RNA-bd"/>
</dbReference>
<proteinExistence type="predicted"/>
<protein>
    <recommendedName>
        <fullName evidence="3">NFACT RNA-binding domain-containing protein</fullName>
    </recommendedName>
</protein>
<dbReference type="GO" id="GO:0072344">
    <property type="term" value="P:rescue of stalled ribosome"/>
    <property type="evidence" value="ECO:0007669"/>
    <property type="project" value="TreeGrafter"/>
</dbReference>
<feature type="region of interest" description="Disordered" evidence="1">
    <location>
        <begin position="128"/>
        <end position="154"/>
    </location>
</feature>
<reference evidence="5" key="1">
    <citation type="journal article" date="2023" name="Commun. Biol.">
        <title>Genome analysis of Parmales, the sister group of diatoms, reveals the evolutionary specialization of diatoms from phago-mixotrophs to photoautotrophs.</title>
        <authorList>
            <person name="Ban H."/>
            <person name="Sato S."/>
            <person name="Yoshikawa S."/>
            <person name="Yamada K."/>
            <person name="Nakamura Y."/>
            <person name="Ichinomiya M."/>
            <person name="Sato N."/>
            <person name="Blanc-Mathieu R."/>
            <person name="Endo H."/>
            <person name="Kuwata A."/>
            <person name="Ogata H."/>
        </authorList>
    </citation>
    <scope>NUCLEOTIDE SEQUENCE [LARGE SCALE GENOMIC DNA]</scope>
    <source>
        <strain evidence="5">NIES 3699</strain>
    </source>
</reference>
<dbReference type="Pfam" id="PF05670">
    <property type="entry name" value="NFACT-R_1"/>
    <property type="match status" value="1"/>
</dbReference>
<dbReference type="InterPro" id="IPR051608">
    <property type="entry name" value="RQC_Subunit_NEMF"/>
</dbReference>
<dbReference type="PANTHER" id="PTHR15239:SF6">
    <property type="entry name" value="RIBOSOME QUALITY CONTROL COMPLEX SUBUNIT NEMF"/>
    <property type="match status" value="1"/>
</dbReference>
<evidence type="ECO:0000313" key="4">
    <source>
        <dbReference type="EMBL" id="GMI15160.1"/>
    </source>
</evidence>
<gene>
    <name evidence="4" type="ORF">TrVE_jg7160</name>
</gene>
<name>A0A9W7FNC5_9STRA</name>
<evidence type="ECO:0000256" key="1">
    <source>
        <dbReference type="SAM" id="MobiDB-lite"/>
    </source>
</evidence>
<dbReference type="AlphaFoldDB" id="A0A9W7FNC5"/>
<keyword evidence="5" id="KW-1185">Reference proteome</keyword>
<evidence type="ECO:0000256" key="2">
    <source>
        <dbReference type="SAM" id="SignalP"/>
    </source>
</evidence>
<dbReference type="Proteomes" id="UP001165160">
    <property type="component" value="Unassembled WGS sequence"/>
</dbReference>
<accession>A0A9W7FNC5</accession>
<keyword evidence="2" id="KW-0732">Signal</keyword>
<feature type="signal peptide" evidence="2">
    <location>
        <begin position="1"/>
        <end position="20"/>
    </location>
</feature>
<evidence type="ECO:0000259" key="3">
    <source>
        <dbReference type="Pfam" id="PF05670"/>
    </source>
</evidence>
<sequence>MRYVVPFLMLLSIHSLSVRSFRPSLLLRSVPLHHNNVRLFASTDATDSTDANPKPAADWNLRVLKTKLTNKIIRTHKKIGKGGPNVETHMSTLESLTSLESQLQSHSSSSPPSSLESIVSAAVSLGLDDLPAMPQPRGPKKVKGPKSQAPSRKPFRTYTFSSTTILVGKKAEDNDTLSVGPSRGLPDEIWLHASGHAGSHVIIKSPYDSISDEVLNAAALLAAKYSKDKSQRVKVNYTRCRNVSKPIGAKPGLVKLSGDVGVVTVDLKKGEDILEDLEANVVIN</sequence>
<dbReference type="GO" id="GO:0043023">
    <property type="term" value="F:ribosomal large subunit binding"/>
    <property type="evidence" value="ECO:0007669"/>
    <property type="project" value="TreeGrafter"/>
</dbReference>
<feature type="domain" description="NFACT RNA-binding" evidence="3">
    <location>
        <begin position="159"/>
        <end position="246"/>
    </location>
</feature>
<comment type="caution">
    <text evidence="4">The sequence shown here is derived from an EMBL/GenBank/DDBJ whole genome shotgun (WGS) entry which is preliminary data.</text>
</comment>
<feature type="chain" id="PRO_5040883076" description="NFACT RNA-binding domain-containing protein" evidence="2">
    <location>
        <begin position="21"/>
        <end position="284"/>
    </location>
</feature>